<accession>E6PTJ2</accession>
<proteinExistence type="predicted"/>
<comment type="caution">
    <text evidence="1">The sequence shown here is derived from an EMBL/GenBank/DDBJ whole genome shotgun (WGS) entry which is preliminary data.</text>
</comment>
<protein>
    <submittedName>
        <fullName evidence="1">Uncharacterized protein</fullName>
    </submittedName>
</protein>
<dbReference type="AlphaFoldDB" id="E6PTJ2"/>
<sequence>MLTIGVLSQFADCTYEASRSVLGLLYQVSQVSPDWRVAFCLVTQLAALPLFASLAATHAKPRPTA</sequence>
<evidence type="ECO:0000313" key="1">
    <source>
        <dbReference type="EMBL" id="CBH98249.1"/>
    </source>
</evidence>
<dbReference type="EMBL" id="CABM01000049">
    <property type="protein sequence ID" value="CBH98249.1"/>
    <property type="molecule type" value="Genomic_DNA"/>
</dbReference>
<name>E6PTJ2_9ZZZZ</name>
<reference evidence="1" key="1">
    <citation type="submission" date="2009-10" db="EMBL/GenBank/DDBJ databases">
        <title>Diversity of trophic interactions inside an arsenic-rich microbial ecosystem.</title>
        <authorList>
            <person name="Bertin P.N."/>
            <person name="Heinrich-Salmeron A."/>
            <person name="Pelletier E."/>
            <person name="Goulhen-Chollet F."/>
            <person name="Arsene-Ploetze F."/>
            <person name="Gallien S."/>
            <person name="Calteau A."/>
            <person name="Vallenet D."/>
            <person name="Casiot C."/>
            <person name="Chane-Woon-Ming B."/>
            <person name="Giloteaux L."/>
            <person name="Barakat M."/>
            <person name="Bonnefoy V."/>
            <person name="Bruneel O."/>
            <person name="Chandler M."/>
            <person name="Cleiss J."/>
            <person name="Duran R."/>
            <person name="Elbaz-Poulichet F."/>
            <person name="Fonknechten N."/>
            <person name="Lauga B."/>
            <person name="Mornico D."/>
            <person name="Ortet P."/>
            <person name="Schaeffer C."/>
            <person name="Siguier P."/>
            <person name="Alexander Thil Smith A."/>
            <person name="Van Dorsselaer A."/>
            <person name="Weissenbach J."/>
            <person name="Medigue C."/>
            <person name="Le Paslier D."/>
        </authorList>
    </citation>
    <scope>NUCLEOTIDE SEQUENCE</scope>
</reference>
<gene>
    <name evidence="1" type="ORF">CARN2_3725</name>
</gene>
<organism evidence="1">
    <name type="scientific">mine drainage metagenome</name>
    <dbReference type="NCBI Taxonomy" id="410659"/>
    <lineage>
        <taxon>unclassified sequences</taxon>
        <taxon>metagenomes</taxon>
        <taxon>ecological metagenomes</taxon>
    </lineage>
</organism>